<reference evidence="1" key="2">
    <citation type="journal article" date="2015" name="Data Brief">
        <title>Shoot transcriptome of the giant reed, Arundo donax.</title>
        <authorList>
            <person name="Barrero R.A."/>
            <person name="Guerrero F.D."/>
            <person name="Moolhuijzen P."/>
            <person name="Goolsby J.A."/>
            <person name="Tidwell J."/>
            <person name="Bellgard S.E."/>
            <person name="Bellgard M.I."/>
        </authorList>
    </citation>
    <scope>NUCLEOTIDE SEQUENCE</scope>
    <source>
        <tissue evidence="1">Shoot tissue taken approximately 20 cm above the soil surface</tissue>
    </source>
</reference>
<organism evidence="1">
    <name type="scientific">Arundo donax</name>
    <name type="common">Giant reed</name>
    <name type="synonym">Donax arundinaceus</name>
    <dbReference type="NCBI Taxonomy" id="35708"/>
    <lineage>
        <taxon>Eukaryota</taxon>
        <taxon>Viridiplantae</taxon>
        <taxon>Streptophyta</taxon>
        <taxon>Embryophyta</taxon>
        <taxon>Tracheophyta</taxon>
        <taxon>Spermatophyta</taxon>
        <taxon>Magnoliopsida</taxon>
        <taxon>Liliopsida</taxon>
        <taxon>Poales</taxon>
        <taxon>Poaceae</taxon>
        <taxon>PACMAD clade</taxon>
        <taxon>Arundinoideae</taxon>
        <taxon>Arundineae</taxon>
        <taxon>Arundo</taxon>
    </lineage>
</organism>
<accession>A0A0A8ZAN3</accession>
<proteinExistence type="predicted"/>
<sequence>MWCGDAFRSGARPPIRRGLQF</sequence>
<dbReference type="EMBL" id="GBRH01265973">
    <property type="protein sequence ID" value="JAD31922.1"/>
    <property type="molecule type" value="Transcribed_RNA"/>
</dbReference>
<dbReference type="AlphaFoldDB" id="A0A0A8ZAN3"/>
<protein>
    <submittedName>
        <fullName evidence="1">Uncharacterized protein</fullName>
    </submittedName>
</protein>
<evidence type="ECO:0000313" key="1">
    <source>
        <dbReference type="EMBL" id="JAD31922.1"/>
    </source>
</evidence>
<reference evidence="1" key="1">
    <citation type="submission" date="2014-09" db="EMBL/GenBank/DDBJ databases">
        <authorList>
            <person name="Magalhaes I.L.F."/>
            <person name="Oliveira U."/>
            <person name="Santos F.R."/>
            <person name="Vidigal T.H.D.A."/>
            <person name="Brescovit A.D."/>
            <person name="Santos A.J."/>
        </authorList>
    </citation>
    <scope>NUCLEOTIDE SEQUENCE</scope>
    <source>
        <tissue evidence="1">Shoot tissue taken approximately 20 cm above the soil surface</tissue>
    </source>
</reference>
<name>A0A0A8ZAN3_ARUDO</name>